<organism evidence="7 8">
    <name type="scientific">Cloeon dipterum</name>
    <dbReference type="NCBI Taxonomy" id="197152"/>
    <lineage>
        <taxon>Eukaryota</taxon>
        <taxon>Metazoa</taxon>
        <taxon>Ecdysozoa</taxon>
        <taxon>Arthropoda</taxon>
        <taxon>Hexapoda</taxon>
        <taxon>Insecta</taxon>
        <taxon>Pterygota</taxon>
        <taxon>Palaeoptera</taxon>
        <taxon>Ephemeroptera</taxon>
        <taxon>Pisciforma</taxon>
        <taxon>Baetidae</taxon>
        <taxon>Cloeon</taxon>
    </lineage>
</organism>
<feature type="compositionally biased region" description="Basic and acidic residues" evidence="6">
    <location>
        <begin position="36"/>
        <end position="48"/>
    </location>
</feature>
<evidence type="ECO:0000256" key="4">
    <source>
        <dbReference type="ARBA" id="ARBA00023054"/>
    </source>
</evidence>
<keyword evidence="5" id="KW-0206">Cytoskeleton</keyword>
<dbReference type="PANTHER" id="PTHR15073:SF1">
    <property type="entry name" value="RETICULOCYTE-BINDING PROTEIN HOMOLOG 2A"/>
    <property type="match status" value="1"/>
</dbReference>
<evidence type="ECO:0000256" key="1">
    <source>
        <dbReference type="ARBA" id="ARBA00004245"/>
    </source>
</evidence>
<evidence type="ECO:0000256" key="2">
    <source>
        <dbReference type="ARBA" id="ARBA00007525"/>
    </source>
</evidence>
<keyword evidence="8" id="KW-1185">Reference proteome</keyword>
<feature type="compositionally biased region" description="Polar residues" evidence="6">
    <location>
        <begin position="240"/>
        <end position="249"/>
    </location>
</feature>
<dbReference type="EMBL" id="CADEPI010000030">
    <property type="protein sequence ID" value="CAB3367377.1"/>
    <property type="molecule type" value="Genomic_DNA"/>
</dbReference>
<dbReference type="AlphaFoldDB" id="A0A8S1CDC6"/>
<feature type="compositionally biased region" description="Basic and acidic residues" evidence="6">
    <location>
        <begin position="70"/>
        <end position="112"/>
    </location>
</feature>
<name>A0A8S1CDC6_9INSE</name>
<feature type="region of interest" description="Disordered" evidence="6">
    <location>
        <begin position="313"/>
        <end position="658"/>
    </location>
</feature>
<dbReference type="InterPro" id="IPR051483">
    <property type="entry name" value="MAP7_domain-containing"/>
</dbReference>
<dbReference type="PANTHER" id="PTHR15073">
    <property type="entry name" value="MICROTUBULE-ASSOCIATED PROTEIN"/>
    <property type="match status" value="1"/>
</dbReference>
<feature type="compositionally biased region" description="Basic residues" evidence="6">
    <location>
        <begin position="284"/>
        <end position="293"/>
    </location>
</feature>
<evidence type="ECO:0000256" key="3">
    <source>
        <dbReference type="ARBA" id="ARBA00022490"/>
    </source>
</evidence>
<evidence type="ECO:0000256" key="6">
    <source>
        <dbReference type="SAM" id="MobiDB-lite"/>
    </source>
</evidence>
<feature type="compositionally biased region" description="Polar residues" evidence="6">
    <location>
        <begin position="260"/>
        <end position="277"/>
    </location>
</feature>
<proteinExistence type="inferred from homology"/>
<dbReference type="InterPro" id="IPR008604">
    <property type="entry name" value="MAP7_fam"/>
</dbReference>
<evidence type="ECO:0000313" key="7">
    <source>
        <dbReference type="EMBL" id="CAB3367377.1"/>
    </source>
</evidence>
<dbReference type="Proteomes" id="UP000494165">
    <property type="component" value="Unassembled WGS sequence"/>
</dbReference>
<evidence type="ECO:0008006" key="9">
    <source>
        <dbReference type="Google" id="ProtNLM"/>
    </source>
</evidence>
<feature type="region of interest" description="Disordered" evidence="6">
    <location>
        <begin position="69"/>
        <end position="112"/>
    </location>
</feature>
<evidence type="ECO:0000313" key="8">
    <source>
        <dbReference type="Proteomes" id="UP000494165"/>
    </source>
</evidence>
<feature type="compositionally biased region" description="Low complexity" evidence="6">
    <location>
        <begin position="416"/>
        <end position="426"/>
    </location>
</feature>
<dbReference type="GO" id="GO:0015630">
    <property type="term" value="C:microtubule cytoskeleton"/>
    <property type="evidence" value="ECO:0007669"/>
    <property type="project" value="InterPro"/>
</dbReference>
<protein>
    <recommendedName>
        <fullName evidence="9">MAP7 domain-containing protein</fullName>
    </recommendedName>
</protein>
<sequence length="702" mass="80793">MSKKQSGMTASQSSIANAISQVGLEPPGSVTPNITQREREERGRIMREKQIEERARKLEELKQQAIAAQKYREQKEFERRQRIDEMRSKDSERRNQVEERKRQLWEAEQEKRETILKKAQEREARFQAKRRNERSSIVFAFGSSTPRMLEPVSSTSFWGRRAASTINVGYSGAPLTRRMSERELNVDSNYKKQRATSAHALHRKPEDSDADKTDEGERQTVDHFAFTPFSPHVRKMKTDLTPTLPSPSRETGRPFCLRSAGSSSVPLSRPQSAISNASEDKHPNVIHRPRPSIKPRPNSIAVSGINLSIAVSKELKNIDGKSPEPKTPTSTSRSSSITRSTQKSTIKKTNPPTSKRDAPSVPTTPSETKKPLPGSKPPKSAQKTAKIAEDPPSDVSEEKEAAPEAEEVQPIKSFPEAEQQQQQQQQEQEKQEQEEKSEAEEPKTPKAESPAPAPVPAETENNKEELPECDMTSSFTSKRISSEEEAKAALTERRRIMREQQEREAQLAEEMRKLQLQKEEEEKRKREEEVRARREEYRRKEELRRQEEQRRQEEEERLLKEQQEREAEERRKEEEERLAMEKELERKALEEAERQRQEIAERLRKEEEEREERRKRVAMIMSRTRNKEKANNAPVISNKDEAEETEGRVSPSDNVESAKTISNIKDALDKSVCQPTSDIIMEDVMLVNTTSQETNGHNNKNE</sequence>
<evidence type="ECO:0000256" key="5">
    <source>
        <dbReference type="ARBA" id="ARBA00023212"/>
    </source>
</evidence>
<feature type="compositionally biased region" description="Basic and acidic residues" evidence="6">
    <location>
        <begin position="427"/>
        <end position="446"/>
    </location>
</feature>
<dbReference type="OrthoDB" id="6433611at2759"/>
<reference evidence="7 8" key="1">
    <citation type="submission" date="2020-04" db="EMBL/GenBank/DDBJ databases">
        <authorList>
            <person name="Alioto T."/>
            <person name="Alioto T."/>
            <person name="Gomez Garrido J."/>
        </authorList>
    </citation>
    <scope>NUCLEOTIDE SEQUENCE [LARGE SCALE GENOMIC DNA]</scope>
</reference>
<feature type="compositionally biased region" description="Low complexity" evidence="6">
    <location>
        <begin position="371"/>
        <end position="380"/>
    </location>
</feature>
<feature type="compositionally biased region" description="Low complexity" evidence="6">
    <location>
        <begin position="327"/>
        <end position="349"/>
    </location>
</feature>
<keyword evidence="3" id="KW-0963">Cytoplasm</keyword>
<comment type="subcellular location">
    <subcellularLocation>
        <location evidence="1">Cytoplasm</location>
        <location evidence="1">Cytoskeleton</location>
    </subcellularLocation>
</comment>
<feature type="compositionally biased region" description="Basic and acidic residues" evidence="6">
    <location>
        <begin position="480"/>
        <end position="614"/>
    </location>
</feature>
<feature type="compositionally biased region" description="Low complexity" evidence="6">
    <location>
        <begin position="10"/>
        <end position="21"/>
    </location>
</feature>
<comment type="similarity">
    <text evidence="2">Belongs to the MAP7 family.</text>
</comment>
<accession>A0A8S1CDC6</accession>
<feature type="compositionally biased region" description="Basic and acidic residues" evidence="6">
    <location>
        <begin position="203"/>
        <end position="217"/>
    </location>
</feature>
<feature type="region of interest" description="Disordered" evidence="6">
    <location>
        <begin position="1"/>
        <end position="48"/>
    </location>
</feature>
<gene>
    <name evidence="7" type="ORF">CLODIP_2_CD00362</name>
</gene>
<feature type="region of interest" description="Disordered" evidence="6">
    <location>
        <begin position="236"/>
        <end position="300"/>
    </location>
</feature>
<keyword evidence="4" id="KW-0175">Coiled coil</keyword>
<dbReference type="GO" id="GO:0000226">
    <property type="term" value="P:microtubule cytoskeleton organization"/>
    <property type="evidence" value="ECO:0007669"/>
    <property type="project" value="InterPro"/>
</dbReference>
<dbReference type="Pfam" id="PF05672">
    <property type="entry name" value="MAP7"/>
    <property type="match status" value="1"/>
</dbReference>
<comment type="caution">
    <text evidence="7">The sequence shown here is derived from an EMBL/GenBank/DDBJ whole genome shotgun (WGS) entry which is preliminary data.</text>
</comment>
<feature type="region of interest" description="Disordered" evidence="6">
    <location>
        <begin position="181"/>
        <end position="217"/>
    </location>
</feature>
<feature type="compositionally biased region" description="Basic and acidic residues" evidence="6">
    <location>
        <begin position="313"/>
        <end position="324"/>
    </location>
</feature>